<evidence type="ECO:0000256" key="4">
    <source>
        <dbReference type="ARBA" id="ARBA00023163"/>
    </source>
</evidence>
<keyword evidence="2" id="KW-0805">Transcription regulation</keyword>
<dbReference type="Gene3D" id="3.40.190.290">
    <property type="match status" value="1"/>
</dbReference>
<comment type="similarity">
    <text evidence="1">Belongs to the LysR transcriptional regulatory family.</text>
</comment>
<proteinExistence type="inferred from homology"/>
<dbReference type="InterPro" id="IPR050950">
    <property type="entry name" value="HTH-type_LysR_regulators"/>
</dbReference>
<sequence length="295" mass="32575">MPTPDLLSLQLFQRAVELRSLSRAAELCHLSLSAASRRIAALEHHFQTPLLQRVHSGVLPTPAGEALVRHAQTLMRDVDLMHGDLSDYARGTVGRVRLYANTSALSQDLPERLAQWTRLHPDIKVDVQEVRSGRIVDAVREGAADLGLVTSAPVPDLRFEPYGHDRLCVVVPQRHAIKARAVRFEHLLAHEFVGLDNSAALTQAMKHAAEAAGQFLRLRIQVQSFEGVCRLVAAGQGIAVMPEGAVAAFRHTMKLRFIRLTDDWADRPMHVCVKHGVIQAPARRLLHFLTGVADA</sequence>
<dbReference type="Gene3D" id="1.10.10.10">
    <property type="entry name" value="Winged helix-like DNA-binding domain superfamily/Winged helix DNA-binding domain"/>
    <property type="match status" value="1"/>
</dbReference>
<dbReference type="RefSeq" id="WP_382198754.1">
    <property type="nucleotide sequence ID" value="NZ_JBHTBZ010000009.1"/>
</dbReference>
<dbReference type="SUPFAM" id="SSF46785">
    <property type="entry name" value="Winged helix' DNA-binding domain"/>
    <property type="match status" value="1"/>
</dbReference>
<keyword evidence="7" id="KW-1185">Reference proteome</keyword>
<reference evidence="7" key="1">
    <citation type="journal article" date="2019" name="Int. J. Syst. Evol. Microbiol.">
        <title>The Global Catalogue of Microorganisms (GCM) 10K type strain sequencing project: providing services to taxonomists for standard genome sequencing and annotation.</title>
        <authorList>
            <consortium name="The Broad Institute Genomics Platform"/>
            <consortium name="The Broad Institute Genome Sequencing Center for Infectious Disease"/>
            <person name="Wu L."/>
            <person name="Ma J."/>
        </authorList>
    </citation>
    <scope>NUCLEOTIDE SEQUENCE [LARGE SCALE GENOMIC DNA]</scope>
    <source>
        <strain evidence="7">CCUG 53903</strain>
    </source>
</reference>
<evidence type="ECO:0000256" key="1">
    <source>
        <dbReference type="ARBA" id="ARBA00009437"/>
    </source>
</evidence>
<dbReference type="SUPFAM" id="SSF53850">
    <property type="entry name" value="Periplasmic binding protein-like II"/>
    <property type="match status" value="1"/>
</dbReference>
<dbReference type="Pfam" id="PF00126">
    <property type="entry name" value="HTH_1"/>
    <property type="match status" value="1"/>
</dbReference>
<dbReference type="InterPro" id="IPR036388">
    <property type="entry name" value="WH-like_DNA-bd_sf"/>
</dbReference>
<dbReference type="PROSITE" id="PS50931">
    <property type="entry name" value="HTH_LYSR"/>
    <property type="match status" value="1"/>
</dbReference>
<dbReference type="InterPro" id="IPR036390">
    <property type="entry name" value="WH_DNA-bd_sf"/>
</dbReference>
<organism evidence="6 7">
    <name type="scientific">Hydrogenophaga defluvii</name>
    <dbReference type="NCBI Taxonomy" id="249410"/>
    <lineage>
        <taxon>Bacteria</taxon>
        <taxon>Pseudomonadati</taxon>
        <taxon>Pseudomonadota</taxon>
        <taxon>Betaproteobacteria</taxon>
        <taxon>Burkholderiales</taxon>
        <taxon>Comamonadaceae</taxon>
        <taxon>Hydrogenophaga</taxon>
    </lineage>
</organism>
<keyword evidence="3" id="KW-0238">DNA-binding</keyword>
<dbReference type="InterPro" id="IPR000847">
    <property type="entry name" value="LysR_HTH_N"/>
</dbReference>
<gene>
    <name evidence="6" type="ORF">ACFQU0_03610</name>
</gene>
<evidence type="ECO:0000313" key="7">
    <source>
        <dbReference type="Proteomes" id="UP001596457"/>
    </source>
</evidence>
<evidence type="ECO:0000256" key="3">
    <source>
        <dbReference type="ARBA" id="ARBA00023125"/>
    </source>
</evidence>
<dbReference type="PANTHER" id="PTHR30419">
    <property type="entry name" value="HTH-TYPE TRANSCRIPTIONAL REGULATOR YBHD"/>
    <property type="match status" value="1"/>
</dbReference>
<dbReference type="Pfam" id="PF03466">
    <property type="entry name" value="LysR_substrate"/>
    <property type="match status" value="1"/>
</dbReference>
<keyword evidence="4" id="KW-0804">Transcription</keyword>
<name>A0ABW2S879_9BURK</name>
<evidence type="ECO:0000259" key="5">
    <source>
        <dbReference type="PROSITE" id="PS50931"/>
    </source>
</evidence>
<comment type="caution">
    <text evidence="6">The sequence shown here is derived from an EMBL/GenBank/DDBJ whole genome shotgun (WGS) entry which is preliminary data.</text>
</comment>
<accession>A0ABW2S879</accession>
<evidence type="ECO:0000313" key="6">
    <source>
        <dbReference type="EMBL" id="MFC7459511.1"/>
    </source>
</evidence>
<feature type="domain" description="HTH lysR-type" evidence="5">
    <location>
        <begin position="4"/>
        <end position="61"/>
    </location>
</feature>
<dbReference type="Proteomes" id="UP001596457">
    <property type="component" value="Unassembled WGS sequence"/>
</dbReference>
<dbReference type="EMBL" id="JBHTBZ010000009">
    <property type="protein sequence ID" value="MFC7459511.1"/>
    <property type="molecule type" value="Genomic_DNA"/>
</dbReference>
<evidence type="ECO:0000256" key="2">
    <source>
        <dbReference type="ARBA" id="ARBA00023015"/>
    </source>
</evidence>
<dbReference type="InterPro" id="IPR005119">
    <property type="entry name" value="LysR_subst-bd"/>
</dbReference>
<dbReference type="PANTHER" id="PTHR30419:SF2">
    <property type="entry name" value="LYSR FAMILY TRANSCRIPTIONAL REGULATOR"/>
    <property type="match status" value="1"/>
</dbReference>
<protein>
    <submittedName>
        <fullName evidence="6">LysR family transcriptional regulator</fullName>
    </submittedName>
</protein>